<gene>
    <name evidence="1" type="ORF">RCIA168</name>
</gene>
<protein>
    <submittedName>
        <fullName evidence="1">Uncharacterized protein</fullName>
    </submittedName>
</protein>
<evidence type="ECO:0000313" key="2">
    <source>
        <dbReference type="Proteomes" id="UP000000663"/>
    </source>
</evidence>
<dbReference type="AlphaFoldDB" id="Q0W2F4"/>
<organism evidence="1 2">
    <name type="scientific">Methanocella arvoryzae (strain DSM 22066 / NBRC 105507 / MRE50)</name>
    <dbReference type="NCBI Taxonomy" id="351160"/>
    <lineage>
        <taxon>Archaea</taxon>
        <taxon>Methanobacteriati</taxon>
        <taxon>Methanobacteriota</taxon>
        <taxon>Stenosarchaea group</taxon>
        <taxon>Methanomicrobia</taxon>
        <taxon>Methanocellales</taxon>
        <taxon>Methanocellaceae</taxon>
        <taxon>Methanocella</taxon>
    </lineage>
</organism>
<dbReference type="KEGG" id="rci:RCIA168"/>
<name>Q0W2F4_METAR</name>
<dbReference type="EMBL" id="AM114193">
    <property type="protein sequence ID" value="CAJ37439.1"/>
    <property type="molecule type" value="Genomic_DNA"/>
</dbReference>
<evidence type="ECO:0000313" key="1">
    <source>
        <dbReference type="EMBL" id="CAJ37439.1"/>
    </source>
</evidence>
<dbReference type="STRING" id="351160.RCIA168"/>
<reference evidence="1 2" key="1">
    <citation type="journal article" date="2006" name="Science">
        <title>Genome of rice cluster I archaea -- the key methane producers in the rice rhizosphere.</title>
        <authorList>
            <person name="Erkel C."/>
            <person name="Kube M."/>
            <person name="Reinhardt R."/>
            <person name="Liesack W."/>
        </authorList>
    </citation>
    <scope>NUCLEOTIDE SEQUENCE [LARGE SCALE GENOMIC DNA]</scope>
    <source>
        <strain evidence="2">DSM 22066 / NBRC 105507 / MRE50</strain>
    </source>
</reference>
<proteinExistence type="predicted"/>
<dbReference type="Proteomes" id="UP000000663">
    <property type="component" value="Chromosome"/>
</dbReference>
<sequence length="89" mass="10192">MIILVLVLCNPAQQNFSHSFRSFPALAGRVAEDQRRHQPVPFRDFQLFPGFPVRPERGGEADPAAAQPERSCSLKILLQNTRYFILKRQ</sequence>
<keyword evidence="2" id="KW-1185">Reference proteome</keyword>
<accession>Q0W2F4</accession>